<evidence type="ECO:0000313" key="2">
    <source>
        <dbReference type="Proteomes" id="UP000263418"/>
    </source>
</evidence>
<protein>
    <submittedName>
        <fullName evidence="1">Uncharacterized protein</fullName>
    </submittedName>
</protein>
<gene>
    <name evidence="1" type="ORF">FORC53_5305</name>
</gene>
<accession>A0AAN1PVB1</accession>
<reference evidence="1 2" key="1">
    <citation type="submission" date="2017-03" db="EMBL/GenBank/DDBJ databases">
        <title>Complete Genome Sequence of Vibrio vulnificus FORC_053.</title>
        <authorList>
            <consortium name="Food-borne Pathogen Omics Research Center"/>
            <person name="Chung H.Y."/>
            <person name="Na E.J."/>
            <person name="Song J.S."/>
            <person name="Kim H."/>
            <person name="Lee J.-H."/>
            <person name="Ryu S."/>
            <person name="Choi S.H."/>
        </authorList>
    </citation>
    <scope>NUCLEOTIDE SEQUENCE [LARGE SCALE GENOMIC DNA]</scope>
    <source>
        <strain evidence="1 2">FORC_053</strain>
    </source>
</reference>
<organism evidence="1 2">
    <name type="scientific">Vibrio vulnificus</name>
    <dbReference type="NCBI Taxonomy" id="672"/>
    <lineage>
        <taxon>Bacteria</taxon>
        <taxon>Pseudomonadati</taxon>
        <taxon>Pseudomonadota</taxon>
        <taxon>Gammaproteobacteria</taxon>
        <taxon>Vibrionales</taxon>
        <taxon>Vibrionaceae</taxon>
        <taxon>Vibrio</taxon>
    </lineage>
</organism>
<dbReference type="Proteomes" id="UP000263418">
    <property type="component" value="Chromosome 3"/>
</dbReference>
<name>A0AAN1PVB1_VIBVL</name>
<dbReference type="EMBL" id="CP019292">
    <property type="protein sequence ID" value="AXX63644.1"/>
    <property type="molecule type" value="Genomic_DNA"/>
</dbReference>
<sequence length="221" mass="25830">MTKVIRYSKVRADYPPFFNVNKMNNEIKRLLNSKIFFMCNKIQQRILDIRFGNFDSGLKPLINALMIPLFDYSAKDEVFVDRKSRLSIEDGDNGFKYYLSVNFKGAMNQKYHMTIEVASKLGSVGYELLKSNIPDIVKIQLLEVSIMVLTVSDDEWNDFTILDSESSFGFMKKLDFIKTNQCGSYEIPEKIVNEIDFKDLCMVNEFIKDLNNFLEKRKNER</sequence>
<proteinExistence type="predicted"/>
<evidence type="ECO:0000313" key="1">
    <source>
        <dbReference type="EMBL" id="AXX63644.1"/>
    </source>
</evidence>
<dbReference type="AlphaFoldDB" id="A0AAN1PVB1"/>